<protein>
    <recommendedName>
        <fullName evidence="2">Response regulatory domain-containing protein</fullName>
    </recommendedName>
</protein>
<dbReference type="AlphaFoldDB" id="A0A382CFZ2"/>
<dbReference type="EMBL" id="UINC01034313">
    <property type="protein sequence ID" value="SVB24960.1"/>
    <property type="molecule type" value="Genomic_DNA"/>
</dbReference>
<dbReference type="PANTHER" id="PTHR44591">
    <property type="entry name" value="STRESS RESPONSE REGULATOR PROTEIN 1"/>
    <property type="match status" value="1"/>
</dbReference>
<dbReference type="CDD" id="cd00156">
    <property type="entry name" value="REC"/>
    <property type="match status" value="1"/>
</dbReference>
<dbReference type="InterPro" id="IPR011006">
    <property type="entry name" value="CheY-like_superfamily"/>
</dbReference>
<dbReference type="InterPro" id="IPR050595">
    <property type="entry name" value="Bact_response_regulator"/>
</dbReference>
<evidence type="ECO:0000259" key="2">
    <source>
        <dbReference type="PROSITE" id="PS50110"/>
    </source>
</evidence>
<dbReference type="Pfam" id="PF08665">
    <property type="entry name" value="PglZ"/>
    <property type="match status" value="1"/>
</dbReference>
<keyword evidence="1" id="KW-0597">Phosphoprotein</keyword>
<name>A0A382CFZ2_9ZZZZ</name>
<dbReference type="SMART" id="SM00448">
    <property type="entry name" value="REC"/>
    <property type="match status" value="1"/>
</dbReference>
<dbReference type="Pfam" id="PF00072">
    <property type="entry name" value="Response_reg"/>
    <property type="match status" value="1"/>
</dbReference>
<dbReference type="Gene3D" id="3.40.50.2300">
    <property type="match status" value="1"/>
</dbReference>
<evidence type="ECO:0000313" key="3">
    <source>
        <dbReference type="EMBL" id="SVB24960.1"/>
    </source>
</evidence>
<evidence type="ECO:0000256" key="1">
    <source>
        <dbReference type="ARBA" id="ARBA00022553"/>
    </source>
</evidence>
<sequence>MKTRGKILWVDDEIEHLKPHILFLEEKGFEIETASNGIDGLNLAKNRDIQLALIDQYMPGMDGIDTLRELKQIDTALPVIMVTKSEEETLMNEAISEKVTQFLIKPVNPSQVFMAIKQVLESGQIQGEKTTRDFLKEYQEISMKQKDHFTVEEWWDLYKQLVYWQLELDGHNEPGLQSIIIEEIQTCNREFSRFIEEVYSGWIKSDNRPPMSVDVLERFVRPELETGQKICFLVMDCLRYDQLMAMLPTLSLYFNVDIHFHVSLLPTATPYSRNAIFSGMYFDDLIKKYPEQLAAMKSGDSGLNQYEEIYLRHLLDRNKLSHIGLHYHKIWSAEYGIKFKNRISEFSNVDLLAVVVNFVDQLAHKQSESSVLKEMVGDESAFCRAVVSWFNNSWLLDILKYLGENG</sequence>
<dbReference type="GO" id="GO:0000160">
    <property type="term" value="P:phosphorelay signal transduction system"/>
    <property type="evidence" value="ECO:0007669"/>
    <property type="project" value="InterPro"/>
</dbReference>
<proteinExistence type="predicted"/>
<dbReference type="PROSITE" id="PS50110">
    <property type="entry name" value="RESPONSE_REGULATORY"/>
    <property type="match status" value="1"/>
</dbReference>
<dbReference type="InterPro" id="IPR001789">
    <property type="entry name" value="Sig_transdc_resp-reg_receiver"/>
</dbReference>
<gene>
    <name evidence="3" type="ORF">METZ01_LOCUS177814</name>
</gene>
<organism evidence="3">
    <name type="scientific">marine metagenome</name>
    <dbReference type="NCBI Taxonomy" id="408172"/>
    <lineage>
        <taxon>unclassified sequences</taxon>
        <taxon>metagenomes</taxon>
        <taxon>ecological metagenomes</taxon>
    </lineage>
</organism>
<dbReference type="SUPFAM" id="SSF52172">
    <property type="entry name" value="CheY-like"/>
    <property type="match status" value="1"/>
</dbReference>
<reference evidence="3" key="1">
    <citation type="submission" date="2018-05" db="EMBL/GenBank/DDBJ databases">
        <authorList>
            <person name="Lanie J.A."/>
            <person name="Ng W.-L."/>
            <person name="Kazmierczak K.M."/>
            <person name="Andrzejewski T.M."/>
            <person name="Davidsen T.M."/>
            <person name="Wayne K.J."/>
            <person name="Tettelin H."/>
            <person name="Glass J.I."/>
            <person name="Rusch D."/>
            <person name="Podicherti R."/>
            <person name="Tsui H.-C.T."/>
            <person name="Winkler M.E."/>
        </authorList>
    </citation>
    <scope>NUCLEOTIDE SEQUENCE</scope>
</reference>
<feature type="domain" description="Response regulatory" evidence="2">
    <location>
        <begin position="6"/>
        <end position="120"/>
    </location>
</feature>
<dbReference type="PANTHER" id="PTHR44591:SF3">
    <property type="entry name" value="RESPONSE REGULATORY DOMAIN-CONTAINING PROTEIN"/>
    <property type="match status" value="1"/>
</dbReference>
<accession>A0A382CFZ2</accession>
<feature type="non-terminal residue" evidence="3">
    <location>
        <position position="406"/>
    </location>
</feature>